<feature type="non-terminal residue" evidence="3">
    <location>
        <position position="1"/>
    </location>
</feature>
<dbReference type="Proteomes" id="UP000054783">
    <property type="component" value="Unassembled WGS sequence"/>
</dbReference>
<protein>
    <submittedName>
        <fullName evidence="3">HIRA-interacting protein 3</fullName>
    </submittedName>
</protein>
<keyword evidence="2" id="KW-0812">Transmembrane</keyword>
<evidence type="ECO:0000313" key="3">
    <source>
        <dbReference type="EMBL" id="KRY16736.1"/>
    </source>
</evidence>
<feature type="transmembrane region" description="Helical" evidence="2">
    <location>
        <begin position="30"/>
        <end position="51"/>
    </location>
</feature>
<feature type="compositionally biased region" description="Basic and acidic residues" evidence="1">
    <location>
        <begin position="308"/>
        <end position="329"/>
    </location>
</feature>
<keyword evidence="4" id="KW-1185">Reference proteome</keyword>
<gene>
    <name evidence="3" type="primary">Hirip3</name>
    <name evidence="3" type="ORF">T12_9915</name>
</gene>
<feature type="region of interest" description="Disordered" evidence="1">
    <location>
        <begin position="415"/>
        <end position="439"/>
    </location>
</feature>
<proteinExistence type="predicted"/>
<evidence type="ECO:0000313" key="4">
    <source>
        <dbReference type="Proteomes" id="UP000054783"/>
    </source>
</evidence>
<dbReference type="InterPro" id="IPR037647">
    <property type="entry name" value="HIRIP3"/>
</dbReference>
<feature type="compositionally biased region" description="Low complexity" evidence="1">
    <location>
        <begin position="296"/>
        <end position="307"/>
    </location>
</feature>
<feature type="compositionally biased region" description="Low complexity" evidence="1">
    <location>
        <begin position="214"/>
        <end position="224"/>
    </location>
</feature>
<feature type="compositionally biased region" description="Basic and acidic residues" evidence="1">
    <location>
        <begin position="180"/>
        <end position="190"/>
    </location>
</feature>
<feature type="region of interest" description="Disordered" evidence="1">
    <location>
        <begin position="62"/>
        <end position="329"/>
    </location>
</feature>
<sequence length="453" mass="51543">LNNKANKYIFRINYIYLREMNCLIDLSIEYVIYDFCFFKFILALLLSILMVRSKKTVKSESSRAVCSSTDDESNEDSASEICDVKPSKSTGKLNKKTKPHSTGGSKSKRDNRRTKLSISDSDDNSSDSGSWDLSPILKKRKQNNSNKKDVESKKKKKKLKLYLSDDSEENMSSNLNSNDESDKLQNDKKLLAVKNVKQNRVNKADVGLSDETAEFSSDSSSLLQNDDDDDDESANKQISETEEIKRKQMSDEKSTSNDSSLSDQNDTSKGKQAESEIGKFKKQEDLKNQRDEESDSGSSLPSLNSDSSGDRNKRNKKSDEKKSKMKPSESVDELSVLRRCIRVAGLYPNYKSLFVDCNSDREKVDAIKAYFRENGFKGRRITVEACKRFKIRKEEEKEIASLDIKNITASRLRQRKDPNMLFQPSSSAGQSSFQQTPNWKECIKHSDLFTENE</sequence>
<dbReference type="GO" id="GO:0005634">
    <property type="term" value="C:nucleus"/>
    <property type="evidence" value="ECO:0007669"/>
    <property type="project" value="TreeGrafter"/>
</dbReference>
<feature type="compositionally biased region" description="Acidic residues" evidence="1">
    <location>
        <begin position="69"/>
        <end position="78"/>
    </location>
</feature>
<comment type="caution">
    <text evidence="3">The sequence shown here is derived from an EMBL/GenBank/DDBJ whole genome shotgun (WGS) entry which is preliminary data.</text>
</comment>
<feature type="compositionally biased region" description="Polar residues" evidence="1">
    <location>
        <begin position="256"/>
        <end position="265"/>
    </location>
</feature>
<feature type="compositionally biased region" description="Basic and acidic residues" evidence="1">
    <location>
        <begin position="242"/>
        <end position="255"/>
    </location>
</feature>
<dbReference type="AlphaFoldDB" id="A0A0V0ZVH4"/>
<dbReference type="EMBL" id="JYDQ01000073">
    <property type="protein sequence ID" value="KRY16736.1"/>
    <property type="molecule type" value="Genomic_DNA"/>
</dbReference>
<evidence type="ECO:0000256" key="2">
    <source>
        <dbReference type="SAM" id="Phobius"/>
    </source>
</evidence>
<name>A0A0V0ZVH4_9BILA</name>
<feature type="compositionally biased region" description="Basic and acidic residues" evidence="1">
    <location>
        <begin position="266"/>
        <end position="291"/>
    </location>
</feature>
<dbReference type="PANTHER" id="PTHR15410">
    <property type="entry name" value="HIRA-INTERACTING PROTEIN 3"/>
    <property type="match status" value="1"/>
</dbReference>
<keyword evidence="2" id="KW-1133">Transmembrane helix</keyword>
<reference evidence="3 4" key="1">
    <citation type="submission" date="2015-01" db="EMBL/GenBank/DDBJ databases">
        <title>Evolution of Trichinella species and genotypes.</title>
        <authorList>
            <person name="Korhonen P.K."/>
            <person name="Edoardo P."/>
            <person name="Giuseppe L.R."/>
            <person name="Gasser R.B."/>
        </authorList>
    </citation>
    <scope>NUCLEOTIDE SEQUENCE [LARGE SCALE GENOMIC DNA]</scope>
    <source>
        <strain evidence="3">ISS2496</strain>
    </source>
</reference>
<accession>A0A0V0ZVH4</accession>
<dbReference type="PANTHER" id="PTHR15410:SF2">
    <property type="entry name" value="HIRA-INTERACTING PROTEIN 3"/>
    <property type="match status" value="1"/>
</dbReference>
<keyword evidence="2" id="KW-0472">Membrane</keyword>
<feature type="compositionally biased region" description="Polar residues" evidence="1">
    <location>
        <begin position="422"/>
        <end position="438"/>
    </location>
</feature>
<evidence type="ECO:0000256" key="1">
    <source>
        <dbReference type="SAM" id="MobiDB-lite"/>
    </source>
</evidence>
<organism evidence="3 4">
    <name type="scientific">Trichinella patagoniensis</name>
    <dbReference type="NCBI Taxonomy" id="990121"/>
    <lineage>
        <taxon>Eukaryota</taxon>
        <taxon>Metazoa</taxon>
        <taxon>Ecdysozoa</taxon>
        <taxon>Nematoda</taxon>
        <taxon>Enoplea</taxon>
        <taxon>Dorylaimia</taxon>
        <taxon>Trichinellida</taxon>
        <taxon>Trichinellidae</taxon>
        <taxon>Trichinella</taxon>
    </lineage>
</organism>